<reference evidence="3" key="1">
    <citation type="submission" date="2012-12" db="EMBL/GenBank/DDBJ databases">
        <authorList>
            <person name="Hellsten U."/>
            <person name="Grimwood J."/>
            <person name="Chapman J.A."/>
            <person name="Shapiro H."/>
            <person name="Aerts A."/>
            <person name="Otillar R.P."/>
            <person name="Terry A.Y."/>
            <person name="Boore J.L."/>
            <person name="Simakov O."/>
            <person name="Marletaz F."/>
            <person name="Cho S.-J."/>
            <person name="Edsinger-Gonzales E."/>
            <person name="Havlak P."/>
            <person name="Kuo D.-H."/>
            <person name="Larsson T."/>
            <person name="Lv J."/>
            <person name="Arendt D."/>
            <person name="Savage R."/>
            <person name="Osoegawa K."/>
            <person name="de Jong P."/>
            <person name="Lindberg D.R."/>
            <person name="Seaver E.C."/>
            <person name="Weisblat D.A."/>
            <person name="Putnam N.H."/>
            <person name="Grigoriev I.V."/>
            <person name="Rokhsar D.S."/>
        </authorList>
    </citation>
    <scope>NUCLEOTIDE SEQUENCE</scope>
    <source>
        <strain evidence="3">I ESC-2004</strain>
    </source>
</reference>
<dbReference type="EMBL" id="KB296475">
    <property type="protein sequence ID" value="ELU11709.1"/>
    <property type="molecule type" value="Genomic_DNA"/>
</dbReference>
<organism evidence="1">
    <name type="scientific">Capitella teleta</name>
    <name type="common">Polychaete worm</name>
    <dbReference type="NCBI Taxonomy" id="283909"/>
    <lineage>
        <taxon>Eukaryota</taxon>
        <taxon>Metazoa</taxon>
        <taxon>Spiralia</taxon>
        <taxon>Lophotrochozoa</taxon>
        <taxon>Annelida</taxon>
        <taxon>Polychaeta</taxon>
        <taxon>Sedentaria</taxon>
        <taxon>Scolecida</taxon>
        <taxon>Capitellidae</taxon>
        <taxon>Capitella</taxon>
    </lineage>
</organism>
<reference evidence="1 3" key="2">
    <citation type="journal article" date="2013" name="Nature">
        <title>Insights into bilaterian evolution from three spiralian genomes.</title>
        <authorList>
            <person name="Simakov O."/>
            <person name="Marletaz F."/>
            <person name="Cho S.J."/>
            <person name="Edsinger-Gonzales E."/>
            <person name="Havlak P."/>
            <person name="Hellsten U."/>
            <person name="Kuo D.H."/>
            <person name="Larsson T."/>
            <person name="Lv J."/>
            <person name="Arendt D."/>
            <person name="Savage R."/>
            <person name="Osoegawa K."/>
            <person name="de Jong P."/>
            <person name="Grimwood J."/>
            <person name="Chapman J.A."/>
            <person name="Shapiro H."/>
            <person name="Aerts A."/>
            <person name="Otillar R.P."/>
            <person name="Terry A.Y."/>
            <person name="Boore J.L."/>
            <person name="Grigoriev I.V."/>
            <person name="Lindberg D.R."/>
            <person name="Seaver E.C."/>
            <person name="Weisblat D.A."/>
            <person name="Putnam N.H."/>
            <person name="Rokhsar D.S."/>
        </authorList>
    </citation>
    <scope>NUCLEOTIDE SEQUENCE</scope>
    <source>
        <strain evidence="1 3">I ESC-2004</strain>
    </source>
</reference>
<evidence type="ECO:0000313" key="2">
    <source>
        <dbReference type="EnsemblMetazoa" id="CapteP207501"/>
    </source>
</evidence>
<dbReference type="HOGENOM" id="CLU_1972565_0_0_1"/>
<evidence type="ECO:0000313" key="3">
    <source>
        <dbReference type="Proteomes" id="UP000014760"/>
    </source>
</evidence>
<evidence type="ECO:0000313" key="1">
    <source>
        <dbReference type="EMBL" id="ELU11709.1"/>
    </source>
</evidence>
<keyword evidence="3" id="KW-1185">Reference proteome</keyword>
<dbReference type="Proteomes" id="UP000014760">
    <property type="component" value="Unassembled WGS sequence"/>
</dbReference>
<reference evidence="2" key="3">
    <citation type="submission" date="2015-06" db="UniProtKB">
        <authorList>
            <consortium name="EnsemblMetazoa"/>
        </authorList>
    </citation>
    <scope>IDENTIFICATION</scope>
</reference>
<dbReference type="AlphaFoldDB" id="R7UZK0"/>
<name>R7UZK0_CAPTE</name>
<proteinExistence type="predicted"/>
<dbReference type="EnsemblMetazoa" id="CapteT207501">
    <property type="protein sequence ID" value="CapteP207501"/>
    <property type="gene ID" value="CapteG207501"/>
</dbReference>
<dbReference type="EMBL" id="AMQN01019965">
    <property type="status" value="NOT_ANNOTATED_CDS"/>
    <property type="molecule type" value="Genomic_DNA"/>
</dbReference>
<protein>
    <submittedName>
        <fullName evidence="1 2">Uncharacterized protein</fullName>
    </submittedName>
</protein>
<gene>
    <name evidence="1" type="ORF">CAPTEDRAFT_207501</name>
</gene>
<accession>R7UZK0</accession>
<sequence>MAPNTEKKASACDISSTDPLGWRPQIISDSYANVEDDLKRIAAEAEIHWRLAIMRALSVHAEMEGRMPRRIEQGFKIKTQASIWGYVALLDMTTNIHMGNFIGKALHAEWFSRMRLTSQLLCGQSYE</sequence>